<evidence type="ECO:0000259" key="1">
    <source>
        <dbReference type="PROSITE" id="PS50053"/>
    </source>
</evidence>
<dbReference type="InterPro" id="IPR019954">
    <property type="entry name" value="Ubiquitin_CS"/>
</dbReference>
<dbReference type="InterPro" id="IPR050158">
    <property type="entry name" value="Ubiquitin_ubiquitin-like"/>
</dbReference>
<dbReference type="EMBL" id="CAJJDN010000190">
    <property type="protein sequence ID" value="CAD8128537.1"/>
    <property type="molecule type" value="Genomic_DNA"/>
</dbReference>
<dbReference type="OrthoDB" id="419317at2759"/>
<comment type="caution">
    <text evidence="2">The sequence shown here is derived from an EMBL/GenBank/DDBJ whole genome shotgun (WGS) entry which is preliminary data.</text>
</comment>
<dbReference type="Proteomes" id="UP000692954">
    <property type="component" value="Unassembled WGS sequence"/>
</dbReference>
<organism evidence="2 3">
    <name type="scientific">Paramecium sonneborni</name>
    <dbReference type="NCBI Taxonomy" id="65129"/>
    <lineage>
        <taxon>Eukaryota</taxon>
        <taxon>Sar</taxon>
        <taxon>Alveolata</taxon>
        <taxon>Ciliophora</taxon>
        <taxon>Intramacronucleata</taxon>
        <taxon>Oligohymenophorea</taxon>
        <taxon>Peniculida</taxon>
        <taxon>Parameciidae</taxon>
        <taxon>Paramecium</taxon>
    </lineage>
</organism>
<feature type="domain" description="Ubiquitin-like" evidence="1">
    <location>
        <begin position="77"/>
        <end position="152"/>
    </location>
</feature>
<accession>A0A8S1RM96</accession>
<reference evidence="2" key="1">
    <citation type="submission" date="2021-01" db="EMBL/GenBank/DDBJ databases">
        <authorList>
            <consortium name="Genoscope - CEA"/>
            <person name="William W."/>
        </authorList>
    </citation>
    <scope>NUCLEOTIDE SEQUENCE</scope>
</reference>
<dbReference type="Pfam" id="PF00240">
    <property type="entry name" value="ubiquitin"/>
    <property type="match status" value="2"/>
</dbReference>
<dbReference type="AlphaFoldDB" id="A0A8S1RM96"/>
<feature type="domain" description="Ubiquitin-like" evidence="1">
    <location>
        <begin position="1"/>
        <end position="76"/>
    </location>
</feature>
<dbReference type="PANTHER" id="PTHR10666">
    <property type="entry name" value="UBIQUITIN"/>
    <property type="match status" value="1"/>
</dbReference>
<evidence type="ECO:0000313" key="3">
    <source>
        <dbReference type="Proteomes" id="UP000692954"/>
    </source>
</evidence>
<sequence>MQIFLTTLTGRTITLTCDSQDNIESVKIKIQDTEGIPYNQQRILFGQCELKDNQTLSQYGITNNSFLNLLLRLKGGGQLFVKTMSGRTITITAEYEITIKDFKYLVYEKTGIPPQQQRLIFAGKVLEDQLRLNDYNIQKESTVHMAERLKGGYSTSN</sequence>
<evidence type="ECO:0000313" key="2">
    <source>
        <dbReference type="EMBL" id="CAD8128537.1"/>
    </source>
</evidence>
<name>A0A8S1RM96_9CILI</name>
<proteinExistence type="predicted"/>
<gene>
    <name evidence="2" type="ORF">PSON_ATCC_30995.1.T1900039</name>
</gene>
<keyword evidence="3" id="KW-1185">Reference proteome</keyword>
<dbReference type="PROSITE" id="PS00299">
    <property type="entry name" value="UBIQUITIN_1"/>
    <property type="match status" value="1"/>
</dbReference>
<dbReference type="FunFam" id="3.10.20.90:FF:000211">
    <property type="entry name" value="Polyubiquitin 9"/>
    <property type="match status" value="1"/>
</dbReference>
<dbReference type="FunFam" id="3.10.20.90:FF:000222">
    <property type="entry name" value="Polyubiquitin 5"/>
    <property type="match status" value="1"/>
</dbReference>
<protein>
    <recommendedName>
        <fullName evidence="1">Ubiquitin-like domain-containing protein</fullName>
    </recommendedName>
</protein>
<dbReference type="PROSITE" id="PS50053">
    <property type="entry name" value="UBIQUITIN_2"/>
    <property type="match status" value="2"/>
</dbReference>
<dbReference type="InterPro" id="IPR000626">
    <property type="entry name" value="Ubiquitin-like_dom"/>
</dbReference>
<dbReference type="SMART" id="SM00213">
    <property type="entry name" value="UBQ"/>
    <property type="match status" value="2"/>
</dbReference>